<comment type="caution">
    <text evidence="3">The sequence shown here is derived from an EMBL/GenBank/DDBJ whole genome shotgun (WGS) entry which is preliminary data.</text>
</comment>
<dbReference type="CDD" id="cd07302">
    <property type="entry name" value="CHD"/>
    <property type="match status" value="1"/>
</dbReference>
<feature type="transmembrane region" description="Helical" evidence="1">
    <location>
        <begin position="380"/>
        <end position="399"/>
    </location>
</feature>
<accession>A0ABT1GC18</accession>
<reference evidence="3 4" key="1">
    <citation type="submission" date="2022-03" db="EMBL/GenBank/DDBJ databases">
        <title>Genomic Encyclopedia of Type Strains, Phase III (KMG-III): the genomes of soil and plant-associated and newly described type strains.</title>
        <authorList>
            <person name="Whitman W."/>
        </authorList>
    </citation>
    <scope>NUCLEOTIDE SEQUENCE [LARGE SCALE GENOMIC DNA]</scope>
    <source>
        <strain evidence="3 4">BSker1</strain>
    </source>
</reference>
<dbReference type="InterPro" id="IPR007890">
    <property type="entry name" value="CHASE2"/>
</dbReference>
<dbReference type="Pfam" id="PF00211">
    <property type="entry name" value="Guanylate_cyc"/>
    <property type="match status" value="1"/>
</dbReference>
<keyword evidence="1" id="KW-1133">Transmembrane helix</keyword>
<proteinExistence type="predicted"/>
<protein>
    <submittedName>
        <fullName evidence="3">Adenylate cyclase</fullName>
        <ecNumber evidence="3">4.6.1.1</ecNumber>
    </submittedName>
</protein>
<dbReference type="InterPro" id="IPR050697">
    <property type="entry name" value="Adenylyl/Guanylyl_Cyclase_3/4"/>
</dbReference>
<keyword evidence="3" id="KW-0456">Lyase</keyword>
<dbReference type="InterPro" id="IPR001054">
    <property type="entry name" value="A/G_cyclase"/>
</dbReference>
<dbReference type="InterPro" id="IPR029787">
    <property type="entry name" value="Nucleotide_cyclase"/>
</dbReference>
<dbReference type="PANTHER" id="PTHR43081">
    <property type="entry name" value="ADENYLATE CYCLASE, TERMINAL-DIFFERENTIATION SPECIFIC-RELATED"/>
    <property type="match status" value="1"/>
</dbReference>
<organism evidence="3 4">
    <name type="scientific">Natronospira proteinivora</name>
    <dbReference type="NCBI Taxonomy" id="1807133"/>
    <lineage>
        <taxon>Bacteria</taxon>
        <taxon>Pseudomonadati</taxon>
        <taxon>Pseudomonadota</taxon>
        <taxon>Gammaproteobacteria</taxon>
        <taxon>Natronospirales</taxon>
        <taxon>Natronospiraceae</taxon>
        <taxon>Natronospira</taxon>
    </lineage>
</organism>
<dbReference type="Pfam" id="PF05226">
    <property type="entry name" value="CHASE2"/>
    <property type="match status" value="1"/>
</dbReference>
<dbReference type="Proteomes" id="UP001523550">
    <property type="component" value="Unassembled WGS sequence"/>
</dbReference>
<gene>
    <name evidence="3" type="ORF">J2T60_001823</name>
</gene>
<feature type="transmembrane region" description="Helical" evidence="1">
    <location>
        <begin position="405"/>
        <end position="425"/>
    </location>
</feature>
<dbReference type="EMBL" id="JALJYF010000002">
    <property type="protein sequence ID" value="MCP1727823.1"/>
    <property type="molecule type" value="Genomic_DNA"/>
</dbReference>
<feature type="transmembrane region" description="Helical" evidence="1">
    <location>
        <begin position="353"/>
        <end position="373"/>
    </location>
</feature>
<dbReference type="EC" id="4.6.1.1" evidence="3"/>
<feature type="domain" description="Guanylate cyclase" evidence="2">
    <location>
        <begin position="469"/>
        <end position="601"/>
    </location>
</feature>
<dbReference type="Gene3D" id="3.30.70.1230">
    <property type="entry name" value="Nucleotide cyclase"/>
    <property type="match status" value="1"/>
</dbReference>
<dbReference type="PROSITE" id="PS50125">
    <property type="entry name" value="GUANYLATE_CYCLASE_2"/>
    <property type="match status" value="1"/>
</dbReference>
<dbReference type="PANTHER" id="PTHR43081:SF1">
    <property type="entry name" value="ADENYLATE CYCLASE, TERMINAL-DIFFERENTIATION SPECIFIC"/>
    <property type="match status" value="1"/>
</dbReference>
<dbReference type="GO" id="GO:0004016">
    <property type="term" value="F:adenylate cyclase activity"/>
    <property type="evidence" value="ECO:0007669"/>
    <property type="project" value="UniProtKB-EC"/>
</dbReference>
<keyword evidence="1" id="KW-0812">Transmembrane</keyword>
<name>A0ABT1GC18_9GAMM</name>
<keyword evidence="1" id="KW-0472">Membrane</keyword>
<dbReference type="RefSeq" id="WP_253448668.1">
    <property type="nucleotide sequence ID" value="NZ_JALJYF010000002.1"/>
</dbReference>
<dbReference type="SMART" id="SM01080">
    <property type="entry name" value="CHASE2"/>
    <property type="match status" value="1"/>
</dbReference>
<evidence type="ECO:0000259" key="2">
    <source>
        <dbReference type="PROSITE" id="PS50125"/>
    </source>
</evidence>
<evidence type="ECO:0000313" key="4">
    <source>
        <dbReference type="Proteomes" id="UP001523550"/>
    </source>
</evidence>
<feature type="transmembrane region" description="Helical" evidence="1">
    <location>
        <begin position="12"/>
        <end position="31"/>
    </location>
</feature>
<keyword evidence="4" id="KW-1185">Reference proteome</keyword>
<evidence type="ECO:0000256" key="1">
    <source>
        <dbReference type="SAM" id="Phobius"/>
    </source>
</evidence>
<sequence length="725" mass="80197">MQWSHHKKQARWLVLIGLLAGLLVTLIHLAGGFQRLEWISQDARTQVMRSEARVHEDLALVLIDETSLTQLNPLLGRFPWPRSVYADLLEFLAQGNPRAVVFDVLFSENQWLDNEARDALSREDEALAMETAAAGNVHHALHVHRESPDEQADTVRAQALPDFVVNRHALSRAEGFPDLGRNSYLLPFDELAQMSAGLGGVGLDSDADGVYRRVSPFFVYQDAVLPGLSTTALHEQLAPEVLQQGDQALHMNGQVLPVDGESRLHANFYGDVPAFSFSGLIQSRSALLRGEADRMLVQPEEFEDKIVFIGGSAIGLHDIKHTPMDSRTPGVEIHLTAASNLLKGDYLRPMPVWFTPVLIMALSLLTALGFLMSRVYRQSLLPLALMVAHVGFAFWAFGQHYLVDLVAPVAGLAFSGLFCMAYVSATEGRDRRRVRRMLSQYVSPAVLAEVVDRYEDHISAEVGTDEEMTILFSDIRGFTGISESYPPAQVVELLNRYLSRLSDAIFDHDGTLDKFIGDAIMAFWGAPIRVADHADRAVLAGLAMQRQVDALNQELEAEGQPLLRTGIGLHSGRVVLGNIGSDRKLDYTVIGDNVNLASRIEGLTSHYGCPLLISDITYRALSQEVICALVDRVRVKGKQQSVAVWRPLAGPEDGPEWRQQAMAIRQTTEAAWACYEARQWDEALVAFQALPEGDPVRAVFVERCRAYARSGVSDDWQGVHGLDSK</sequence>
<dbReference type="SUPFAM" id="SSF55073">
    <property type="entry name" value="Nucleotide cyclase"/>
    <property type="match status" value="1"/>
</dbReference>
<evidence type="ECO:0000313" key="3">
    <source>
        <dbReference type="EMBL" id="MCP1727823.1"/>
    </source>
</evidence>
<dbReference type="SMART" id="SM00044">
    <property type="entry name" value="CYCc"/>
    <property type="match status" value="1"/>
</dbReference>